<evidence type="ECO:0000256" key="4">
    <source>
        <dbReference type="ARBA" id="ARBA00022695"/>
    </source>
</evidence>
<evidence type="ECO:0000313" key="13">
    <source>
        <dbReference type="EMBL" id="MBB6217981.1"/>
    </source>
</evidence>
<evidence type="ECO:0000256" key="8">
    <source>
        <dbReference type="ARBA" id="ARBA00022884"/>
    </source>
</evidence>
<dbReference type="GO" id="GO:0016787">
    <property type="term" value="F:hydrolase activity"/>
    <property type="evidence" value="ECO:0007669"/>
    <property type="project" value="UniProtKB-KW"/>
</dbReference>
<evidence type="ECO:0000256" key="9">
    <source>
        <dbReference type="RuleBase" id="RU003953"/>
    </source>
</evidence>
<comment type="caution">
    <text evidence="13">The sequence shown here is derived from an EMBL/GenBank/DDBJ whole genome shotgun (WGS) entry which is preliminary data.</text>
</comment>
<dbReference type="GO" id="GO:0004810">
    <property type="term" value="F:CCA tRNA nucleotidyltransferase activity"/>
    <property type="evidence" value="ECO:0007669"/>
    <property type="project" value="UniProtKB-EC"/>
</dbReference>
<dbReference type="InterPro" id="IPR032810">
    <property type="entry name" value="CCA-adding_enz_C"/>
</dbReference>
<comment type="cofactor">
    <cofactor evidence="1">
        <name>Mg(2+)</name>
        <dbReference type="ChEBI" id="CHEBI:18420"/>
    </cofactor>
</comment>
<dbReference type="Proteomes" id="UP000579281">
    <property type="component" value="Unassembled WGS sequence"/>
</dbReference>
<evidence type="ECO:0000256" key="3">
    <source>
        <dbReference type="ARBA" id="ARBA00022694"/>
    </source>
</evidence>
<dbReference type="RefSeq" id="WP_184312485.1">
    <property type="nucleotide sequence ID" value="NZ_JACHEN010000031.1"/>
</dbReference>
<dbReference type="InterPro" id="IPR050264">
    <property type="entry name" value="Bact_CCA-adding_enz_type3_sf"/>
</dbReference>
<evidence type="ECO:0000256" key="5">
    <source>
        <dbReference type="ARBA" id="ARBA00022723"/>
    </source>
</evidence>
<dbReference type="GO" id="GO:0000166">
    <property type="term" value="F:nucleotide binding"/>
    <property type="evidence" value="ECO:0007669"/>
    <property type="project" value="UniProtKB-KW"/>
</dbReference>
<dbReference type="Pfam" id="PF01743">
    <property type="entry name" value="PolyA_pol"/>
    <property type="match status" value="1"/>
</dbReference>
<dbReference type="SUPFAM" id="SSF81301">
    <property type="entry name" value="Nucleotidyltransferase"/>
    <property type="match status" value="1"/>
</dbReference>
<dbReference type="InterPro" id="IPR003607">
    <property type="entry name" value="HD/PDEase_dom"/>
</dbReference>
<dbReference type="InterPro" id="IPR032828">
    <property type="entry name" value="PolyA_RNA-bd"/>
</dbReference>
<keyword evidence="2 9" id="KW-0808">Transferase</keyword>
<accession>A0A841KX07</accession>
<keyword evidence="14" id="KW-1185">Reference proteome</keyword>
<keyword evidence="5" id="KW-0479">Metal-binding</keyword>
<feature type="domain" description="tRNA nucleotidyltransferase/poly(A) polymerase RNA and SrmB- binding" evidence="11">
    <location>
        <begin position="174"/>
        <end position="233"/>
    </location>
</feature>
<dbReference type="Pfam" id="PF12627">
    <property type="entry name" value="PolyA_pol_RNAbd"/>
    <property type="match status" value="1"/>
</dbReference>
<keyword evidence="7" id="KW-0460">Magnesium</keyword>
<dbReference type="Gene3D" id="1.10.246.80">
    <property type="match status" value="1"/>
</dbReference>
<dbReference type="PANTHER" id="PTHR46173:SF1">
    <property type="entry name" value="CCA TRNA NUCLEOTIDYLTRANSFERASE 1, MITOCHONDRIAL"/>
    <property type="match status" value="1"/>
</dbReference>
<dbReference type="GO" id="GO:0046872">
    <property type="term" value="F:metal ion binding"/>
    <property type="evidence" value="ECO:0007669"/>
    <property type="project" value="UniProtKB-KW"/>
</dbReference>
<keyword evidence="13" id="KW-0378">Hydrolase</keyword>
<dbReference type="AlphaFoldDB" id="A0A841KX07"/>
<dbReference type="NCBIfam" id="TIGR00277">
    <property type="entry name" value="HDIG"/>
    <property type="match status" value="1"/>
</dbReference>
<dbReference type="EC" id="3.1.3.-" evidence="13"/>
<dbReference type="CDD" id="cd00077">
    <property type="entry name" value="HDc"/>
    <property type="match status" value="1"/>
</dbReference>
<feature type="domain" description="Poly A polymerase head" evidence="10">
    <location>
        <begin position="24"/>
        <end position="147"/>
    </location>
</feature>
<evidence type="ECO:0000256" key="7">
    <source>
        <dbReference type="ARBA" id="ARBA00022842"/>
    </source>
</evidence>
<dbReference type="PANTHER" id="PTHR46173">
    <property type="entry name" value="CCA TRNA NUCLEOTIDYLTRANSFERASE 1, MITOCHONDRIAL"/>
    <property type="match status" value="1"/>
</dbReference>
<name>A0A841KX07_9FIRM</name>
<feature type="domain" description="CCA-adding enzyme C-terminal" evidence="12">
    <location>
        <begin position="303"/>
        <end position="440"/>
    </location>
</feature>
<evidence type="ECO:0000313" key="14">
    <source>
        <dbReference type="Proteomes" id="UP000579281"/>
    </source>
</evidence>
<evidence type="ECO:0000256" key="2">
    <source>
        <dbReference type="ARBA" id="ARBA00022679"/>
    </source>
</evidence>
<evidence type="ECO:0000259" key="12">
    <source>
        <dbReference type="Pfam" id="PF13735"/>
    </source>
</evidence>
<reference evidence="13 14" key="1">
    <citation type="submission" date="2020-08" db="EMBL/GenBank/DDBJ databases">
        <title>Genomic Encyclopedia of Type Strains, Phase IV (KMG-IV): sequencing the most valuable type-strain genomes for metagenomic binning, comparative biology and taxonomic classification.</title>
        <authorList>
            <person name="Goeker M."/>
        </authorList>
    </citation>
    <scope>NUCLEOTIDE SEQUENCE [LARGE SCALE GENOMIC DNA]</scope>
    <source>
        <strain evidence="13 14">DSM 103526</strain>
    </source>
</reference>
<dbReference type="Gene3D" id="3.30.460.10">
    <property type="entry name" value="Beta Polymerase, domain 2"/>
    <property type="match status" value="1"/>
</dbReference>
<keyword evidence="6" id="KW-0547">Nucleotide-binding</keyword>
<keyword evidence="3" id="KW-0819">tRNA processing</keyword>
<evidence type="ECO:0000259" key="10">
    <source>
        <dbReference type="Pfam" id="PF01743"/>
    </source>
</evidence>
<dbReference type="Pfam" id="PF13735">
    <property type="entry name" value="tRNA_NucTran2_2"/>
    <property type="match status" value="1"/>
</dbReference>
<keyword evidence="4 13" id="KW-0548">Nucleotidyltransferase</keyword>
<evidence type="ECO:0000259" key="11">
    <source>
        <dbReference type="Pfam" id="PF12627"/>
    </source>
</evidence>
<dbReference type="EC" id="3.1.4.-" evidence="13"/>
<dbReference type="SUPFAM" id="SSF81891">
    <property type="entry name" value="Poly A polymerase C-terminal region-like"/>
    <property type="match status" value="1"/>
</dbReference>
<dbReference type="EMBL" id="JACHEN010000031">
    <property type="protein sequence ID" value="MBB6217981.1"/>
    <property type="molecule type" value="Genomic_DNA"/>
</dbReference>
<comment type="similarity">
    <text evidence="9">Belongs to the tRNA nucleotidyltransferase/poly(A) polymerase family.</text>
</comment>
<proteinExistence type="inferred from homology"/>
<organism evidence="13 14">
    <name type="scientific">Anaerosolibacter carboniphilus</name>
    <dbReference type="NCBI Taxonomy" id="1417629"/>
    <lineage>
        <taxon>Bacteria</taxon>
        <taxon>Bacillati</taxon>
        <taxon>Bacillota</taxon>
        <taxon>Clostridia</taxon>
        <taxon>Peptostreptococcales</taxon>
        <taxon>Thermotaleaceae</taxon>
        <taxon>Anaerosolibacter</taxon>
    </lineage>
</organism>
<dbReference type="InterPro" id="IPR043519">
    <property type="entry name" value="NT_sf"/>
</dbReference>
<dbReference type="InterPro" id="IPR002646">
    <property type="entry name" value="PolA_pol_head_dom"/>
</dbReference>
<gene>
    <name evidence="13" type="ORF">HNQ80_004118</name>
</gene>
<sequence>MKIQMPQEVDSILKIINKSSYESFIVGGCVRDSLLGRAPKDWDITTNAKPDVIVEIFESKGYKVIPTGLKHGTVTLVENGEHYEVTTYRIDGLYEDNRRPSSVKFTSNIQEDLSRRDFTINAMAYNHTDGLVDYFNGHSDLQNKVIRCVGDPNSRFQEDALRMMRAIRFTAQLGFHLETATKNAILDNSYLLENISKERIREEFSKIIVSDKPSSYIKDMVSVNLMRYVIPEIYECIGFEQHNPNHDKDIFNHILDVLDNTEDDLILRLSALFHDIGKPQTFILDEDGIGHFYTHHLRSADIAEGIMRRLRYDNKSIEQVMILVREHMSKYEKLRVATVKKFINRVGVENLDRIFKLQIADIKGSANRDGISSITELRDEVERVLNEKQPLSVKELKIDGSDLITLGIPQGKRIGEILNELMEMVLEQPELNEKEKLIEIVKSEMNQVSIVGN</sequence>
<dbReference type="GO" id="GO:0000049">
    <property type="term" value="F:tRNA binding"/>
    <property type="evidence" value="ECO:0007669"/>
    <property type="project" value="TreeGrafter"/>
</dbReference>
<dbReference type="CDD" id="cd05398">
    <property type="entry name" value="NT_ClassII-CCAase"/>
    <property type="match status" value="1"/>
</dbReference>
<dbReference type="InterPro" id="IPR006675">
    <property type="entry name" value="HDIG_dom"/>
</dbReference>
<protein>
    <submittedName>
        <fullName evidence="13">tRNA nucleotidyltransferase (CCA-adding enzyme)</fullName>
        <ecNumber evidence="13">2.7.7.72</ecNumber>
        <ecNumber evidence="13">3.1.3.-</ecNumber>
        <ecNumber evidence="13">3.1.4.-</ecNumber>
    </submittedName>
</protein>
<dbReference type="GO" id="GO:0008033">
    <property type="term" value="P:tRNA processing"/>
    <property type="evidence" value="ECO:0007669"/>
    <property type="project" value="UniProtKB-KW"/>
</dbReference>
<dbReference type="Gene3D" id="1.10.3090.10">
    <property type="entry name" value="cca-adding enzyme, domain 2"/>
    <property type="match status" value="1"/>
</dbReference>
<keyword evidence="8 9" id="KW-0694">RNA-binding</keyword>
<evidence type="ECO:0000256" key="6">
    <source>
        <dbReference type="ARBA" id="ARBA00022741"/>
    </source>
</evidence>
<dbReference type="EC" id="2.7.7.72" evidence="13"/>
<evidence type="ECO:0000256" key="1">
    <source>
        <dbReference type="ARBA" id="ARBA00001946"/>
    </source>
</evidence>